<evidence type="ECO:0000313" key="2">
    <source>
        <dbReference type="Proteomes" id="UP000068167"/>
    </source>
</evidence>
<sequence length="44" mass="5390">MSNWDDEVKAFSANCPQLRERLRDFQCCRFLLDGYRQLYQFVKV</sequence>
<protein>
    <submittedName>
        <fullName evidence="1">Uncharacterized protein</fullName>
    </submittedName>
</protein>
<dbReference type="EMBL" id="CP011339">
    <property type="protein sequence ID" value="AKV69572.1"/>
    <property type="molecule type" value="Genomic_DNA"/>
</dbReference>
<reference evidence="1 2" key="1">
    <citation type="journal article" date="2016" name="Stand. Genomic Sci.">
        <title>Complete genome sequence and genomic characterization of Microcystis panniformis FACHB 1757 by third-generation sequencing.</title>
        <authorList>
            <person name="Zhang J.Y."/>
            <person name="Guan R."/>
            <person name="Zhang H.J."/>
            <person name="Li H."/>
            <person name="Xiao P."/>
            <person name="Yu G.L."/>
            <person name="Du L."/>
            <person name="Cao D.M."/>
            <person name="Zhu B.C."/>
            <person name="Li R.H."/>
            <person name="Lu Z.H."/>
        </authorList>
    </citation>
    <scope>NUCLEOTIDE SEQUENCE [LARGE SCALE GENOMIC DNA]</scope>
    <source>
        <strain evidence="1 2">FACHB-1757</strain>
    </source>
</reference>
<dbReference type="Proteomes" id="UP000068167">
    <property type="component" value="Chromosome"/>
</dbReference>
<evidence type="ECO:0000313" key="1">
    <source>
        <dbReference type="EMBL" id="AKV69572.1"/>
    </source>
</evidence>
<gene>
    <name evidence="1" type="ORF">VL20_4675</name>
</gene>
<accession>A0A0K1S607</accession>
<dbReference type="KEGG" id="mpk:VL20_4675"/>
<name>A0A0K1S607_9CHRO</name>
<proteinExistence type="predicted"/>
<organism evidence="1 2">
    <name type="scientific">Microcystis panniformis FACHB-1757</name>
    <dbReference type="NCBI Taxonomy" id="1638788"/>
    <lineage>
        <taxon>Bacteria</taxon>
        <taxon>Bacillati</taxon>
        <taxon>Cyanobacteriota</taxon>
        <taxon>Cyanophyceae</taxon>
        <taxon>Oscillatoriophycideae</taxon>
        <taxon>Chroococcales</taxon>
        <taxon>Microcystaceae</taxon>
        <taxon>Microcystis</taxon>
    </lineage>
</organism>
<keyword evidence="2" id="KW-1185">Reference proteome</keyword>
<dbReference type="AlphaFoldDB" id="A0A0K1S607"/>
<dbReference type="PATRIC" id="fig|1638788.3.peg.4715"/>